<dbReference type="AlphaFoldDB" id="A0A2K0WDL8"/>
<dbReference type="EMBL" id="MTQA01000077">
    <property type="protein sequence ID" value="PNP80380.1"/>
    <property type="molecule type" value="Genomic_DNA"/>
</dbReference>
<evidence type="ECO:0000256" key="2">
    <source>
        <dbReference type="SAM" id="SignalP"/>
    </source>
</evidence>
<dbReference type="Gene3D" id="2.60.120.260">
    <property type="entry name" value="Galactose-binding domain-like"/>
    <property type="match status" value="1"/>
</dbReference>
<accession>A0A2K0WDL8</accession>
<reference evidence="3 4" key="1">
    <citation type="submission" date="2017-06" db="EMBL/GenBank/DDBJ databases">
        <title>Genome of Fusarium nygamai isolate CS10214.</title>
        <authorList>
            <person name="Gardiner D.M."/>
            <person name="Obanor F."/>
            <person name="Kazan K."/>
        </authorList>
    </citation>
    <scope>NUCLEOTIDE SEQUENCE [LARGE SCALE GENOMIC DNA]</scope>
    <source>
        <strain evidence="3 4">CS10214</strain>
    </source>
</reference>
<feature type="signal peptide" evidence="2">
    <location>
        <begin position="1"/>
        <end position="17"/>
    </location>
</feature>
<keyword evidence="4" id="KW-1185">Reference proteome</keyword>
<keyword evidence="2" id="KW-0732">Signal</keyword>
<dbReference type="Proteomes" id="UP000236664">
    <property type="component" value="Unassembled WGS sequence"/>
</dbReference>
<dbReference type="InterPro" id="IPR008979">
    <property type="entry name" value="Galactose-bd-like_sf"/>
</dbReference>
<organism evidence="3 4">
    <name type="scientific">Gibberella nygamai</name>
    <name type="common">Bean root rot disease fungus</name>
    <name type="synonym">Fusarium nygamai</name>
    <dbReference type="NCBI Taxonomy" id="42673"/>
    <lineage>
        <taxon>Eukaryota</taxon>
        <taxon>Fungi</taxon>
        <taxon>Dikarya</taxon>
        <taxon>Ascomycota</taxon>
        <taxon>Pezizomycotina</taxon>
        <taxon>Sordariomycetes</taxon>
        <taxon>Hypocreomycetidae</taxon>
        <taxon>Hypocreales</taxon>
        <taxon>Nectriaceae</taxon>
        <taxon>Fusarium</taxon>
        <taxon>Fusarium fujikuroi species complex</taxon>
    </lineage>
</organism>
<gene>
    <name evidence="3" type="ORF">FNYG_05979</name>
</gene>
<proteinExistence type="predicted"/>
<evidence type="ECO:0008006" key="5">
    <source>
        <dbReference type="Google" id="ProtNLM"/>
    </source>
</evidence>
<feature type="chain" id="PRO_5014408409" description="CBM-cenC domain-containing protein" evidence="2">
    <location>
        <begin position="18"/>
        <end position="303"/>
    </location>
</feature>
<evidence type="ECO:0000313" key="4">
    <source>
        <dbReference type="Proteomes" id="UP000236664"/>
    </source>
</evidence>
<evidence type="ECO:0000313" key="3">
    <source>
        <dbReference type="EMBL" id="PNP80380.1"/>
    </source>
</evidence>
<sequence length="303" mass="31696">MRALSLQLLAICQLAYASPCKPSSSSGSVALSTTSTESSSVTGASSAPVALSTTSIEASSITIVSSSTIADETETSTTVFTESTAVAETETATAETAATETETETISGSTTEIASDSATSTILVTTSSVELTTLATSTVEPTTTTTAAAEPTNVLTNPGFDSGSIAPWYTLGGRGTLSITDEDTHSGDFSGHFYTDGFISPVVLGVDHPVDQSLIKADTEYHYSIWIKTAQAVNCNTRKITCGAGGGYISSSDWAGPYNEWTQFTMSCTWSQMFLDMVPSIQIRAECQNLEFYVDDAVLIEAN</sequence>
<name>A0A2K0WDL8_GIBNY</name>
<comment type="caution">
    <text evidence="3">The sequence shown here is derived from an EMBL/GenBank/DDBJ whole genome shotgun (WGS) entry which is preliminary data.</text>
</comment>
<feature type="region of interest" description="Disordered" evidence="1">
    <location>
        <begin position="19"/>
        <end position="47"/>
    </location>
</feature>
<feature type="compositionally biased region" description="Low complexity" evidence="1">
    <location>
        <begin position="23"/>
        <end position="47"/>
    </location>
</feature>
<evidence type="ECO:0000256" key="1">
    <source>
        <dbReference type="SAM" id="MobiDB-lite"/>
    </source>
</evidence>
<dbReference type="SUPFAM" id="SSF49785">
    <property type="entry name" value="Galactose-binding domain-like"/>
    <property type="match status" value="1"/>
</dbReference>
<dbReference type="STRING" id="42673.A0A2K0WDL8"/>
<dbReference type="OrthoDB" id="5104158at2759"/>
<protein>
    <recommendedName>
        <fullName evidence="5">CBM-cenC domain-containing protein</fullName>
    </recommendedName>
</protein>